<evidence type="ECO:0000256" key="8">
    <source>
        <dbReference type="ARBA" id="ARBA00031155"/>
    </source>
</evidence>
<dbReference type="PANTHER" id="PTHR42747">
    <property type="entry name" value="NITRONATE MONOOXYGENASE-RELATED"/>
    <property type="match status" value="1"/>
</dbReference>
<dbReference type="Pfam" id="PF03060">
    <property type="entry name" value="NMO"/>
    <property type="match status" value="1"/>
</dbReference>
<reference evidence="10 11" key="1">
    <citation type="submission" date="2018-07" db="EMBL/GenBank/DDBJ databases">
        <authorList>
            <person name="Zhang Y."/>
            <person name="Wang L."/>
            <person name="Ma S."/>
        </authorList>
    </citation>
    <scope>NUCLEOTIDE SEQUENCE [LARGE SCALE GENOMIC DNA]</scope>
    <source>
        <strain evidence="10 11">4-2</strain>
    </source>
</reference>
<dbReference type="CDD" id="cd04730">
    <property type="entry name" value="NPD_like"/>
    <property type="match status" value="1"/>
</dbReference>
<dbReference type="EMBL" id="QOKZ01000004">
    <property type="protein sequence ID" value="RMC34748.1"/>
    <property type="molecule type" value="Genomic_DNA"/>
</dbReference>
<sequence>MLDRLELRHPLIQAPMAGVSTPALAAAVSEAGGLGSVALGALDVAGAQEAISRTRALTGRPFAVNLFCHRPAHRDHAREMAWLERLRPEFRRFDSTPPDHLTEIYQSFRTSPDMLNMLLEARPAAISFHFGLPEPAQLQALRATGAVLLATATSEAEGRAIAKAGLDGIVAQGWQAGGHRGMFDPDAGDECLETLPLIRLLAGLGLPLIAAGGIMTRADAREAIDAGAAAVQCGTAFLLAPEAATSAAHQAALASGRTIMTRAISGRPARGMENLFTAIDGTGAADYPVAYDAGKALNAAALAAGEAGFGAFWAGTGAAHAVARPAKKTVAAISP</sequence>
<evidence type="ECO:0000256" key="9">
    <source>
        <dbReference type="ARBA" id="ARBA00049401"/>
    </source>
</evidence>
<keyword evidence="4" id="KW-0285">Flavoprotein</keyword>
<keyword evidence="11" id="KW-1185">Reference proteome</keyword>
<evidence type="ECO:0000256" key="4">
    <source>
        <dbReference type="ARBA" id="ARBA00022630"/>
    </source>
</evidence>
<comment type="catalytic activity">
    <reaction evidence="9">
        <text>3 propionate 3-nitronate + 3 O2 + H2O = 3 3-oxopropanoate + 2 nitrate + nitrite + H2O2 + 3 H(+)</text>
        <dbReference type="Rhea" id="RHEA:57332"/>
        <dbReference type="ChEBI" id="CHEBI:15377"/>
        <dbReference type="ChEBI" id="CHEBI:15378"/>
        <dbReference type="ChEBI" id="CHEBI:15379"/>
        <dbReference type="ChEBI" id="CHEBI:16240"/>
        <dbReference type="ChEBI" id="CHEBI:16301"/>
        <dbReference type="ChEBI" id="CHEBI:17632"/>
        <dbReference type="ChEBI" id="CHEBI:33190"/>
        <dbReference type="ChEBI" id="CHEBI:136067"/>
    </reaction>
</comment>
<dbReference type="PANTHER" id="PTHR42747:SF3">
    <property type="entry name" value="NITRONATE MONOOXYGENASE-RELATED"/>
    <property type="match status" value="1"/>
</dbReference>
<keyword evidence="7 10" id="KW-0503">Monooxygenase</keyword>
<keyword evidence="6" id="KW-0560">Oxidoreductase</keyword>
<dbReference type="AlphaFoldDB" id="A0A3M0MAD8"/>
<dbReference type="Gene3D" id="3.20.20.70">
    <property type="entry name" value="Aldolase class I"/>
    <property type="match status" value="1"/>
</dbReference>
<evidence type="ECO:0000256" key="1">
    <source>
        <dbReference type="ARBA" id="ARBA00001917"/>
    </source>
</evidence>
<dbReference type="SUPFAM" id="SSF51412">
    <property type="entry name" value="Inosine monophosphate dehydrogenase (IMPDH)"/>
    <property type="match status" value="1"/>
</dbReference>
<name>A0A3M0MAD8_9RHOB</name>
<comment type="similarity">
    <text evidence="2">Belongs to the nitronate monooxygenase family. NMO class I subfamily.</text>
</comment>
<proteinExistence type="inferred from homology"/>
<dbReference type="Proteomes" id="UP000273516">
    <property type="component" value="Unassembled WGS sequence"/>
</dbReference>
<dbReference type="RefSeq" id="WP_122112525.1">
    <property type="nucleotide sequence ID" value="NZ_QOKZ01000004.1"/>
</dbReference>
<evidence type="ECO:0000313" key="10">
    <source>
        <dbReference type="EMBL" id="RMC34748.1"/>
    </source>
</evidence>
<evidence type="ECO:0000313" key="11">
    <source>
        <dbReference type="Proteomes" id="UP000273516"/>
    </source>
</evidence>
<organism evidence="10 11">
    <name type="scientific">Paracoccus alkanivorans</name>
    <dbReference type="NCBI Taxonomy" id="2116655"/>
    <lineage>
        <taxon>Bacteria</taxon>
        <taxon>Pseudomonadati</taxon>
        <taxon>Pseudomonadota</taxon>
        <taxon>Alphaproteobacteria</taxon>
        <taxon>Rhodobacterales</taxon>
        <taxon>Paracoccaceae</taxon>
        <taxon>Paracoccus</taxon>
    </lineage>
</organism>
<dbReference type="GO" id="GO:0009636">
    <property type="term" value="P:response to toxic substance"/>
    <property type="evidence" value="ECO:0007669"/>
    <property type="project" value="UniProtKB-KW"/>
</dbReference>
<comment type="cofactor">
    <cofactor evidence="1">
        <name>FMN</name>
        <dbReference type="ChEBI" id="CHEBI:58210"/>
    </cofactor>
</comment>
<evidence type="ECO:0000256" key="5">
    <source>
        <dbReference type="ARBA" id="ARBA00022643"/>
    </source>
</evidence>
<keyword evidence="3" id="KW-0216">Detoxification</keyword>
<dbReference type="InterPro" id="IPR004136">
    <property type="entry name" value="NMO"/>
</dbReference>
<dbReference type="InterPro" id="IPR013785">
    <property type="entry name" value="Aldolase_TIM"/>
</dbReference>
<evidence type="ECO:0000256" key="3">
    <source>
        <dbReference type="ARBA" id="ARBA00022575"/>
    </source>
</evidence>
<dbReference type="GO" id="GO:0018580">
    <property type="term" value="F:nitronate monooxygenase activity"/>
    <property type="evidence" value="ECO:0007669"/>
    <property type="project" value="InterPro"/>
</dbReference>
<dbReference type="OrthoDB" id="9778912at2"/>
<gene>
    <name evidence="10" type="ORF">C9E81_11645</name>
</gene>
<keyword evidence="5" id="KW-0288">FMN</keyword>
<evidence type="ECO:0000256" key="6">
    <source>
        <dbReference type="ARBA" id="ARBA00023002"/>
    </source>
</evidence>
<evidence type="ECO:0000256" key="7">
    <source>
        <dbReference type="ARBA" id="ARBA00023033"/>
    </source>
</evidence>
<protein>
    <recommendedName>
        <fullName evidence="8">Propionate 3-nitronate monooxygenase</fullName>
    </recommendedName>
</protein>
<accession>A0A3M0MAD8</accession>
<evidence type="ECO:0000256" key="2">
    <source>
        <dbReference type="ARBA" id="ARBA00009881"/>
    </source>
</evidence>
<comment type="caution">
    <text evidence="10">The sequence shown here is derived from an EMBL/GenBank/DDBJ whole genome shotgun (WGS) entry which is preliminary data.</text>
</comment>